<evidence type="ECO:0000313" key="3">
    <source>
        <dbReference type="Proteomes" id="UP001189122"/>
    </source>
</evidence>
<dbReference type="Proteomes" id="UP001189122">
    <property type="component" value="Unassembled WGS sequence"/>
</dbReference>
<proteinExistence type="predicted"/>
<comment type="caution">
    <text evidence="2">The sequence shown here is derived from an EMBL/GenBank/DDBJ whole genome shotgun (WGS) entry which is preliminary data.</text>
</comment>
<protein>
    <submittedName>
        <fullName evidence="2">Uncharacterized protein</fullName>
    </submittedName>
</protein>
<feature type="signal peptide" evidence="1">
    <location>
        <begin position="1"/>
        <end position="26"/>
    </location>
</feature>
<reference evidence="3" key="1">
    <citation type="journal article" date="2020" name="Sci. Rep.">
        <title>Chromosome-scale genome assembly for the duckweed Spirodela intermedia, integrating cytogenetic maps, PacBio and Oxford Nanopore libraries.</title>
        <authorList>
            <person name="Hoang P.T.N."/>
            <person name="Fiebig A."/>
            <person name="Novak P."/>
            <person name="Macas J."/>
            <person name="Cao H.X."/>
            <person name="Stepanenko A."/>
            <person name="Chen G."/>
            <person name="Borisjuk N."/>
            <person name="Scholz U."/>
            <person name="Schubert I."/>
        </authorList>
    </citation>
    <scope>NUCLEOTIDE SEQUENCE [LARGE SCALE GENOMIC DNA]</scope>
</reference>
<keyword evidence="1" id="KW-0732">Signal</keyword>
<dbReference type="EMBL" id="CACRZD030000115">
    <property type="protein sequence ID" value="CAA6674496.1"/>
    <property type="molecule type" value="Genomic_DNA"/>
</dbReference>
<evidence type="ECO:0000256" key="1">
    <source>
        <dbReference type="SAM" id="SignalP"/>
    </source>
</evidence>
<name>A0ABN7E9E2_SPIIN</name>
<evidence type="ECO:0000313" key="2">
    <source>
        <dbReference type="EMBL" id="CAA6674496.1"/>
    </source>
</evidence>
<accession>A0ABN7E9E2</accession>
<feature type="chain" id="PRO_5045272451" evidence="1">
    <location>
        <begin position="27"/>
        <end position="75"/>
    </location>
</feature>
<keyword evidence="3" id="KW-1185">Reference proteome</keyword>
<sequence length="75" mass="7608">MAAPSPRLLLLAVALVTCLALQRGDGADGLCMAPTPSSSCGPAGGIAGAGGTLLRPRSRLQEKVRRGSDPIHNRC</sequence>
<organism evidence="2 3">
    <name type="scientific">Spirodela intermedia</name>
    <name type="common">Intermediate duckweed</name>
    <dbReference type="NCBI Taxonomy" id="51605"/>
    <lineage>
        <taxon>Eukaryota</taxon>
        <taxon>Viridiplantae</taxon>
        <taxon>Streptophyta</taxon>
        <taxon>Embryophyta</taxon>
        <taxon>Tracheophyta</taxon>
        <taxon>Spermatophyta</taxon>
        <taxon>Magnoliopsida</taxon>
        <taxon>Liliopsida</taxon>
        <taxon>Araceae</taxon>
        <taxon>Lemnoideae</taxon>
        <taxon>Spirodela</taxon>
    </lineage>
</organism>
<gene>
    <name evidence="2" type="ORF">SI7747_UN020854</name>
</gene>